<reference evidence="2" key="1">
    <citation type="submission" date="2020-09" db="EMBL/GenBank/DDBJ databases">
        <authorList>
            <person name="Kikuchi T."/>
        </authorList>
    </citation>
    <scope>NUCLEOTIDE SEQUENCE</scope>
    <source>
        <strain evidence="2">SH1</strain>
    </source>
</reference>
<dbReference type="EMBL" id="CAJFDH010000002">
    <property type="protein sequence ID" value="CAD5210562.1"/>
    <property type="molecule type" value="Genomic_DNA"/>
</dbReference>
<feature type="domain" description="F-box" evidence="1">
    <location>
        <begin position="3"/>
        <end position="50"/>
    </location>
</feature>
<dbReference type="InterPro" id="IPR036322">
    <property type="entry name" value="WD40_repeat_dom_sf"/>
</dbReference>
<dbReference type="SUPFAM" id="SSF50978">
    <property type="entry name" value="WD40 repeat-like"/>
    <property type="match status" value="1"/>
</dbReference>
<proteinExistence type="predicted"/>
<dbReference type="Proteomes" id="UP000783686">
    <property type="component" value="Unassembled WGS sequence"/>
</dbReference>
<dbReference type="InterPro" id="IPR036047">
    <property type="entry name" value="F-box-like_dom_sf"/>
</dbReference>
<protein>
    <recommendedName>
        <fullName evidence="1">F-box domain-containing protein</fullName>
    </recommendedName>
</protein>
<dbReference type="SUPFAM" id="SSF81383">
    <property type="entry name" value="F-box domain"/>
    <property type="match status" value="1"/>
</dbReference>
<dbReference type="Proteomes" id="UP000614601">
    <property type="component" value="Unassembled WGS sequence"/>
</dbReference>
<evidence type="ECO:0000259" key="1">
    <source>
        <dbReference type="PROSITE" id="PS50181"/>
    </source>
</evidence>
<dbReference type="SMART" id="SM00320">
    <property type="entry name" value="WD40"/>
    <property type="match status" value="3"/>
</dbReference>
<dbReference type="InterPro" id="IPR015943">
    <property type="entry name" value="WD40/YVTN_repeat-like_dom_sf"/>
</dbReference>
<dbReference type="Gene3D" id="2.130.10.10">
    <property type="entry name" value="YVTN repeat-like/Quinoprotein amine dehydrogenase"/>
    <property type="match status" value="1"/>
</dbReference>
<dbReference type="PROSITE" id="PS50181">
    <property type="entry name" value="FBOX"/>
    <property type="match status" value="1"/>
</dbReference>
<dbReference type="EMBL" id="CAJFCW020000002">
    <property type="protein sequence ID" value="CAG9091610.1"/>
    <property type="molecule type" value="Genomic_DNA"/>
</dbReference>
<dbReference type="InterPro" id="IPR001810">
    <property type="entry name" value="F-box_dom"/>
</dbReference>
<dbReference type="Pfam" id="PF00400">
    <property type="entry name" value="WD40"/>
    <property type="match status" value="1"/>
</dbReference>
<accession>A0A811K5E0</accession>
<name>A0A811K5E0_9BILA</name>
<organism evidence="2 3">
    <name type="scientific">Bursaphelenchus okinawaensis</name>
    <dbReference type="NCBI Taxonomy" id="465554"/>
    <lineage>
        <taxon>Eukaryota</taxon>
        <taxon>Metazoa</taxon>
        <taxon>Ecdysozoa</taxon>
        <taxon>Nematoda</taxon>
        <taxon>Chromadorea</taxon>
        <taxon>Rhabditida</taxon>
        <taxon>Tylenchina</taxon>
        <taxon>Tylenchomorpha</taxon>
        <taxon>Aphelenchoidea</taxon>
        <taxon>Aphelenchoididae</taxon>
        <taxon>Bursaphelenchus</taxon>
    </lineage>
</organism>
<dbReference type="InterPro" id="IPR001680">
    <property type="entry name" value="WD40_rpt"/>
</dbReference>
<evidence type="ECO:0000313" key="3">
    <source>
        <dbReference type="Proteomes" id="UP000614601"/>
    </source>
</evidence>
<dbReference type="AlphaFoldDB" id="A0A811K5E0"/>
<evidence type="ECO:0000313" key="2">
    <source>
        <dbReference type="EMBL" id="CAD5210562.1"/>
    </source>
</evidence>
<keyword evidence="3" id="KW-1185">Reference proteome</keyword>
<comment type="caution">
    <text evidence="2">The sequence shown here is derived from an EMBL/GenBank/DDBJ whole genome shotgun (WGS) entry which is preliminary data.</text>
</comment>
<gene>
    <name evidence="2" type="ORF">BOKJ2_LOCUS3256</name>
</gene>
<dbReference type="OrthoDB" id="2305498at2759"/>
<sequence length="410" mass="46667">MSQPGLADLANETLEAIMQYIPAKEITENVRNTSRQLNKLSYSNGFWQRYLKFQFDFAPICRRSLQANPMEKALAIEKEKLRWQRNKGLNKFKMGCRNIAAIDDLKIHTTKNGNRLALTGSRDRKVLIWDLKKVAECEDDREWCVDSGEVHKGWIYGVEMADDDKTVFSCGFDYTLRQHELTESGLREIASFDYNQTLMRCTMDYNVLYMTTLKSGIHMIDPRAGLKPQRSCTDKISSLILSVMANDSSRNDLFVAHGKGSPFAQIDKRQFKVLTTLRVSHGGGVSSLDVNNDHLLVSMRNGNVLYFNPTTLSSDFTWKVDNLPNVVKNVNTRSSNGMILYSTAYELSAYMPGRKPQLYGKLESKEMLINMAYKDDDLVAITGDGSVQFWPRETANYSREDDTSNTEEIA</sequence>